<feature type="domain" description="Rhodopsin" evidence="8">
    <location>
        <begin position="85"/>
        <end position="323"/>
    </location>
</feature>
<dbReference type="RefSeq" id="XP_062785379.1">
    <property type="nucleotide sequence ID" value="XM_062929328.1"/>
</dbReference>
<reference evidence="10" key="1">
    <citation type="journal article" date="2023" name="bioRxiv">
        <title>Complete genome of the Medicago anthracnose fungus, Colletotrichum destructivum, reveals a mini-chromosome-like region within a core chromosome.</title>
        <authorList>
            <person name="Lapalu N."/>
            <person name="Simon A."/>
            <person name="Lu A."/>
            <person name="Plaumann P.-L."/>
            <person name="Amselem J."/>
            <person name="Pigne S."/>
            <person name="Auger A."/>
            <person name="Koch C."/>
            <person name="Dallery J.-F."/>
            <person name="O'Connell R.J."/>
        </authorList>
    </citation>
    <scope>NUCLEOTIDE SEQUENCE [LARGE SCALE GENOMIC DNA]</scope>
    <source>
        <strain evidence="10">CBS 520.97</strain>
    </source>
</reference>
<feature type="compositionally biased region" description="Polar residues" evidence="6">
    <location>
        <begin position="39"/>
        <end position="59"/>
    </location>
</feature>
<evidence type="ECO:0000256" key="1">
    <source>
        <dbReference type="ARBA" id="ARBA00004141"/>
    </source>
</evidence>
<feature type="transmembrane region" description="Helical" evidence="7">
    <location>
        <begin position="68"/>
        <end position="89"/>
    </location>
</feature>
<evidence type="ECO:0000256" key="7">
    <source>
        <dbReference type="SAM" id="Phobius"/>
    </source>
</evidence>
<keyword evidence="3 7" id="KW-1133">Transmembrane helix</keyword>
<dbReference type="GO" id="GO:0016020">
    <property type="term" value="C:membrane"/>
    <property type="evidence" value="ECO:0007669"/>
    <property type="project" value="UniProtKB-SubCell"/>
</dbReference>
<comment type="similarity">
    <text evidence="5">Belongs to the SAT4 family.</text>
</comment>
<feature type="region of interest" description="Disordered" evidence="6">
    <location>
        <begin position="333"/>
        <end position="354"/>
    </location>
</feature>
<gene>
    <name evidence="9" type="ORF">CDEST_13172</name>
</gene>
<evidence type="ECO:0000256" key="5">
    <source>
        <dbReference type="ARBA" id="ARBA00038359"/>
    </source>
</evidence>
<feature type="region of interest" description="Disordered" evidence="6">
    <location>
        <begin position="39"/>
        <end position="61"/>
    </location>
</feature>
<dbReference type="Pfam" id="PF20684">
    <property type="entry name" value="Fung_rhodopsin"/>
    <property type="match status" value="1"/>
</dbReference>
<organism evidence="9 10">
    <name type="scientific">Colletotrichum destructivum</name>
    <dbReference type="NCBI Taxonomy" id="34406"/>
    <lineage>
        <taxon>Eukaryota</taxon>
        <taxon>Fungi</taxon>
        <taxon>Dikarya</taxon>
        <taxon>Ascomycota</taxon>
        <taxon>Pezizomycotina</taxon>
        <taxon>Sordariomycetes</taxon>
        <taxon>Hypocreomycetidae</taxon>
        <taxon>Glomerellales</taxon>
        <taxon>Glomerellaceae</taxon>
        <taxon>Colletotrichum</taxon>
        <taxon>Colletotrichum destructivum species complex</taxon>
    </lineage>
</organism>
<name>A0AAX4IYI0_9PEZI</name>
<feature type="transmembrane region" description="Helical" evidence="7">
    <location>
        <begin position="230"/>
        <end position="249"/>
    </location>
</feature>
<evidence type="ECO:0000256" key="6">
    <source>
        <dbReference type="SAM" id="MobiDB-lite"/>
    </source>
</evidence>
<evidence type="ECO:0000313" key="9">
    <source>
        <dbReference type="EMBL" id="WQF88158.1"/>
    </source>
</evidence>
<sequence length="419" mass="46502">MCTHLPSNSLPVSFGGPALYLGTLILLFNCCRLLLGSSGSPTDSRGNSARPSPPATSTMADDDRSTRLLASTWSLVGASAILLFLRIYCKIWRGRGLWWDDHMLIVAWTTLAISVSINSYIVSLGFGRHIWTISDDNKKEINLFTILVATFGIIATTTSKTSFALTLYRIVTQVWMKYLLIFIIVTINVSMNLVWMFGFAKCTPLAKVWDASVPGSCWDRKKLLKFQLFAAYYSAILDFVLAFLPWPILMGATMRRRERLGVAVAMSLGAIAGACGIVKAVLVVAMTSTDITYDRVDLTIWTLTEPAASIMAISIPVLRMLYRELKSTQRSYARNKSQSHALETGKTKTKRYGNSTHYGRNSVVVMSTSGWQESQEALQDESGQVTPRGIMKTEEVRVRHETLPAGVRQKNSIELDSLN</sequence>
<evidence type="ECO:0000313" key="10">
    <source>
        <dbReference type="Proteomes" id="UP001322277"/>
    </source>
</evidence>
<keyword evidence="4 7" id="KW-0472">Membrane</keyword>
<proteinExistence type="inferred from homology"/>
<feature type="transmembrane region" description="Helical" evidence="7">
    <location>
        <begin position="261"/>
        <end position="286"/>
    </location>
</feature>
<dbReference type="Proteomes" id="UP001322277">
    <property type="component" value="Chromosome 9"/>
</dbReference>
<dbReference type="PANTHER" id="PTHR33048">
    <property type="entry name" value="PTH11-LIKE INTEGRAL MEMBRANE PROTEIN (AFU_ORTHOLOGUE AFUA_5G11245)"/>
    <property type="match status" value="1"/>
</dbReference>
<evidence type="ECO:0000256" key="2">
    <source>
        <dbReference type="ARBA" id="ARBA00022692"/>
    </source>
</evidence>
<evidence type="ECO:0000256" key="4">
    <source>
        <dbReference type="ARBA" id="ARBA00023136"/>
    </source>
</evidence>
<feature type="transmembrane region" description="Helical" evidence="7">
    <location>
        <begin position="101"/>
        <end position="121"/>
    </location>
</feature>
<feature type="transmembrane region" description="Helical" evidence="7">
    <location>
        <begin position="141"/>
        <end position="158"/>
    </location>
</feature>
<protein>
    <recommendedName>
        <fullName evidence="8">Rhodopsin domain-containing protein</fullName>
    </recommendedName>
</protein>
<dbReference type="PANTHER" id="PTHR33048:SF42">
    <property type="entry name" value="INTEGRAL MEMBRANE PROTEIN"/>
    <property type="match status" value="1"/>
</dbReference>
<dbReference type="AlphaFoldDB" id="A0AAX4IYI0"/>
<dbReference type="InterPro" id="IPR049326">
    <property type="entry name" value="Rhodopsin_dom_fungi"/>
</dbReference>
<dbReference type="InterPro" id="IPR052337">
    <property type="entry name" value="SAT4-like"/>
</dbReference>
<keyword evidence="2 7" id="KW-0812">Transmembrane</keyword>
<evidence type="ECO:0000256" key="3">
    <source>
        <dbReference type="ARBA" id="ARBA00022989"/>
    </source>
</evidence>
<accession>A0AAX4IYI0</accession>
<feature type="transmembrane region" description="Helical" evidence="7">
    <location>
        <begin position="12"/>
        <end position="35"/>
    </location>
</feature>
<keyword evidence="10" id="KW-1185">Reference proteome</keyword>
<feature type="transmembrane region" description="Helical" evidence="7">
    <location>
        <begin position="298"/>
        <end position="322"/>
    </location>
</feature>
<comment type="subcellular location">
    <subcellularLocation>
        <location evidence="1">Membrane</location>
        <topology evidence="1">Multi-pass membrane protein</topology>
    </subcellularLocation>
</comment>
<evidence type="ECO:0000259" key="8">
    <source>
        <dbReference type="Pfam" id="PF20684"/>
    </source>
</evidence>
<feature type="transmembrane region" description="Helical" evidence="7">
    <location>
        <begin position="178"/>
        <end position="200"/>
    </location>
</feature>
<dbReference type="EMBL" id="CP137313">
    <property type="protein sequence ID" value="WQF88158.1"/>
    <property type="molecule type" value="Genomic_DNA"/>
</dbReference>
<dbReference type="GeneID" id="87949672"/>
<dbReference type="KEGG" id="cdet:87949672"/>